<dbReference type="Proteomes" id="UP000551709">
    <property type="component" value="Chromosome"/>
</dbReference>
<dbReference type="GO" id="GO:0008643">
    <property type="term" value="P:carbohydrate transport"/>
    <property type="evidence" value="ECO:0007669"/>
    <property type="project" value="InterPro"/>
</dbReference>
<evidence type="ECO:0000256" key="2">
    <source>
        <dbReference type="RuleBase" id="RU363072"/>
    </source>
</evidence>
<gene>
    <name evidence="4" type="ORF">HAP41_0000044840</name>
</gene>
<dbReference type="InterPro" id="IPR052932">
    <property type="entry name" value="OprB_Porin"/>
</dbReference>
<reference evidence="4" key="1">
    <citation type="journal article" date="2017" name="Syst. Appl. Microbiol.">
        <title>Soybeans inoculated with root zone soils of Canadian native legumes harbour diverse and novel Bradyrhizobium spp. that possess agricultural potential.</title>
        <authorList>
            <person name="Bromfield E.S.P."/>
            <person name="Cloutier S."/>
            <person name="Tambong J.T."/>
            <person name="Tran Thi T.V."/>
        </authorList>
    </citation>
    <scope>NUCLEOTIDE SEQUENCE</scope>
    <source>
        <strain evidence="4">1S5</strain>
    </source>
</reference>
<dbReference type="Pfam" id="PF04966">
    <property type="entry name" value="OprB"/>
    <property type="match status" value="1"/>
</dbReference>
<dbReference type="EMBL" id="CP096255">
    <property type="protein sequence ID" value="UPT87205.1"/>
    <property type="molecule type" value="Genomic_DNA"/>
</dbReference>
<feature type="region of interest" description="Disordered" evidence="3">
    <location>
        <begin position="57"/>
        <end position="110"/>
    </location>
</feature>
<dbReference type="GO" id="GO:0015288">
    <property type="term" value="F:porin activity"/>
    <property type="evidence" value="ECO:0007669"/>
    <property type="project" value="InterPro"/>
</dbReference>
<evidence type="ECO:0000313" key="5">
    <source>
        <dbReference type="Proteomes" id="UP000551709"/>
    </source>
</evidence>
<evidence type="ECO:0000313" key="4">
    <source>
        <dbReference type="EMBL" id="UPT87205.1"/>
    </source>
</evidence>
<dbReference type="InterPro" id="IPR038673">
    <property type="entry name" value="OprB_sf"/>
</dbReference>
<dbReference type="PANTHER" id="PTHR37944:SF1">
    <property type="entry name" value="PORIN B"/>
    <property type="match status" value="1"/>
</dbReference>
<evidence type="ECO:0000256" key="3">
    <source>
        <dbReference type="SAM" id="MobiDB-lite"/>
    </source>
</evidence>
<dbReference type="AlphaFoldDB" id="A0A8T5UWA8"/>
<organism evidence="4 5">
    <name type="scientific">Bradyrhizobium barranii subsp. apii</name>
    <dbReference type="NCBI Taxonomy" id="2819348"/>
    <lineage>
        <taxon>Bacteria</taxon>
        <taxon>Pseudomonadati</taxon>
        <taxon>Pseudomonadota</taxon>
        <taxon>Alphaproteobacteria</taxon>
        <taxon>Hyphomicrobiales</taxon>
        <taxon>Nitrobacteraceae</taxon>
        <taxon>Bradyrhizobium</taxon>
        <taxon>Bradyrhizobium barranii</taxon>
    </lineage>
</organism>
<dbReference type="InterPro" id="IPR007049">
    <property type="entry name" value="Carb-sel_porin_OprB"/>
</dbReference>
<reference evidence="4" key="2">
    <citation type="submission" date="2022-04" db="EMBL/GenBank/DDBJ databases">
        <authorList>
            <person name="Bromfield E.S.P."/>
            <person name="Cloutier S."/>
        </authorList>
    </citation>
    <scope>NUCLEOTIDE SEQUENCE</scope>
    <source>
        <strain evidence="4">1S5</strain>
    </source>
</reference>
<dbReference type="GO" id="GO:0016020">
    <property type="term" value="C:membrane"/>
    <property type="evidence" value="ECO:0007669"/>
    <property type="project" value="InterPro"/>
</dbReference>
<accession>A0A8T5UWA8</accession>
<evidence type="ECO:0000256" key="1">
    <source>
        <dbReference type="ARBA" id="ARBA00008769"/>
    </source>
</evidence>
<proteinExistence type="inferred from homology"/>
<dbReference type="RefSeq" id="WP_166071944.1">
    <property type="nucleotide sequence ID" value="NZ_CP096255.1"/>
</dbReference>
<comment type="similarity">
    <text evidence="1 2">Belongs to the OprB family.</text>
</comment>
<dbReference type="Gene3D" id="2.40.160.180">
    <property type="entry name" value="Carbohydrate-selective porin OprB"/>
    <property type="match status" value="1"/>
</dbReference>
<sequence length="527" mass="57349">MRDRIVSAITSRTSSATAALAYSSKRRGRVVALPLAACLVGNSVLAKAANDLDLNRDTADQVTKRSRSTAPDRKTRLSIRLISKASGPRAAAPANGPSMPLKKSGSADRATQTRAQAAIDPFARFEHLREKGLWLAIPGPSDTIDQDKGGARSALADIGIGYIGWTHNSFADNQLPNAARSSFANQLYMGQNPTFATANFMIVTYDLSRFGIADGQIAVGAEQQYWTWKRPGPDRVGLNTLAYYQTFLDRTLELKFGYLRNQNEFTGTLFGGISGSNMFALFQAGMSTNAAPTPALNLKYNFDDRWYDKISVQRSISPDGPYAHVTENPSGVNWSTANAGILFIDEIGYKSKAAPGVPDTWLRAGAGFSNSRYKNVADPDRQRHSGNSFHYIAADRQLWQSDVQGAPSRGIYGGFSLMGAPPDLNRISQYYELRLYAKGPFDSRPSDLMALVATNTVWSKFAVDAALAKGELVHRDTTAITGTYTAYLAPGIYASIGLSYIHNPTSITHTPQTEHALDLLVSTLIFF</sequence>
<protein>
    <submittedName>
        <fullName evidence="4">Carbohydrate porin</fullName>
    </submittedName>
</protein>
<dbReference type="PANTHER" id="PTHR37944">
    <property type="entry name" value="PORIN B"/>
    <property type="match status" value="1"/>
</dbReference>
<name>A0A8T5UWA8_9BRAD</name>